<dbReference type="HAMAP" id="MF_00115">
    <property type="entry name" value="MscL"/>
    <property type="match status" value="1"/>
</dbReference>
<evidence type="ECO:0000256" key="9">
    <source>
        <dbReference type="HAMAP-Rule" id="MF_00115"/>
    </source>
</evidence>
<dbReference type="InterPro" id="IPR037673">
    <property type="entry name" value="MSC/AndL"/>
</dbReference>
<name>A0ABN0W7C0_9BACI</name>
<evidence type="ECO:0000256" key="7">
    <source>
        <dbReference type="ARBA" id="ARBA00023136"/>
    </source>
</evidence>
<evidence type="ECO:0000256" key="6">
    <source>
        <dbReference type="ARBA" id="ARBA00023065"/>
    </source>
</evidence>
<accession>A0ABN0W7C0</accession>
<dbReference type="InterPro" id="IPR001185">
    <property type="entry name" value="MS_channel"/>
</dbReference>
<keyword evidence="8 9" id="KW-0407">Ion channel</keyword>
<dbReference type="PANTHER" id="PTHR30266">
    <property type="entry name" value="MECHANOSENSITIVE CHANNEL MSCL"/>
    <property type="match status" value="1"/>
</dbReference>
<feature type="transmembrane region" description="Helical" evidence="9">
    <location>
        <begin position="66"/>
        <end position="90"/>
    </location>
</feature>
<dbReference type="Gene3D" id="1.10.1200.120">
    <property type="entry name" value="Large-conductance mechanosensitive channel, MscL, domain 1"/>
    <property type="match status" value="1"/>
</dbReference>
<dbReference type="RefSeq" id="WP_343798322.1">
    <property type="nucleotide sequence ID" value="NZ_BAAADJ010000019.1"/>
</dbReference>
<evidence type="ECO:0000256" key="1">
    <source>
        <dbReference type="ARBA" id="ARBA00004141"/>
    </source>
</evidence>
<evidence type="ECO:0000256" key="2">
    <source>
        <dbReference type="ARBA" id="ARBA00022448"/>
    </source>
</evidence>
<keyword evidence="6 9" id="KW-0406">Ion transport</keyword>
<evidence type="ECO:0000313" key="12">
    <source>
        <dbReference type="Proteomes" id="UP001500782"/>
    </source>
</evidence>
<keyword evidence="4 9" id="KW-0812">Transmembrane</keyword>
<comment type="subcellular location">
    <subcellularLocation>
        <location evidence="9">Cell membrane</location>
        <topology evidence="9">Multi-pass membrane protein</topology>
    </subcellularLocation>
    <subcellularLocation>
        <location evidence="1">Membrane</location>
        <topology evidence="1">Multi-pass membrane protein</topology>
    </subcellularLocation>
</comment>
<evidence type="ECO:0000256" key="5">
    <source>
        <dbReference type="ARBA" id="ARBA00022989"/>
    </source>
</evidence>
<comment type="caution">
    <text evidence="11">The sequence shown here is derived from an EMBL/GenBank/DDBJ whole genome shotgun (WGS) entry which is preliminary data.</text>
</comment>
<feature type="transmembrane region" description="Helical" evidence="9">
    <location>
        <begin position="12"/>
        <end position="31"/>
    </location>
</feature>
<dbReference type="NCBIfam" id="TIGR00220">
    <property type="entry name" value="mscL"/>
    <property type="match status" value="1"/>
</dbReference>
<feature type="region of interest" description="Disordered" evidence="10">
    <location>
        <begin position="118"/>
        <end position="143"/>
    </location>
</feature>
<evidence type="ECO:0000256" key="4">
    <source>
        <dbReference type="ARBA" id="ARBA00022692"/>
    </source>
</evidence>
<dbReference type="SUPFAM" id="SSF81330">
    <property type="entry name" value="Gated mechanosensitive channel"/>
    <property type="match status" value="1"/>
</dbReference>
<keyword evidence="12" id="KW-1185">Reference proteome</keyword>
<keyword evidence="3 9" id="KW-1003">Cell membrane</keyword>
<keyword evidence="2 9" id="KW-0813">Transport</keyword>
<evidence type="ECO:0000256" key="3">
    <source>
        <dbReference type="ARBA" id="ARBA00022475"/>
    </source>
</evidence>
<comment type="similarity">
    <text evidence="9">Belongs to the MscL family.</text>
</comment>
<keyword evidence="7 9" id="KW-0472">Membrane</keyword>
<protein>
    <recommendedName>
        <fullName evidence="9">Large-conductance mechanosensitive channel</fullName>
    </recommendedName>
</protein>
<keyword evidence="5 9" id="KW-1133">Transmembrane helix</keyword>
<organism evidence="11 12">
    <name type="scientific">Bacillus carboniphilus</name>
    <dbReference type="NCBI Taxonomy" id="86663"/>
    <lineage>
        <taxon>Bacteria</taxon>
        <taxon>Bacillati</taxon>
        <taxon>Bacillota</taxon>
        <taxon>Bacilli</taxon>
        <taxon>Bacillales</taxon>
        <taxon>Bacillaceae</taxon>
        <taxon>Bacillus</taxon>
    </lineage>
</organism>
<sequence length="143" mass="16390">MWKEFKEFAIRGNLVDMAFAVVIGTGFTKIVDSLVRDLMMPIFGVLMGGVNLTSKSFILGKAVVRYGAFLQTLLDFFIIAFSIFMAMKVVNRIRGKEKIKEEKQKDTLEDIRDLLNERLPAPKPPKKQHIQIMMNPRKTDKPK</sequence>
<evidence type="ECO:0000256" key="10">
    <source>
        <dbReference type="SAM" id="MobiDB-lite"/>
    </source>
</evidence>
<dbReference type="PRINTS" id="PR01264">
    <property type="entry name" value="MECHCHANNEL"/>
</dbReference>
<gene>
    <name evidence="9 11" type="primary">mscL</name>
    <name evidence="11" type="ORF">GCM10008967_17870</name>
</gene>
<dbReference type="PANTHER" id="PTHR30266:SF2">
    <property type="entry name" value="LARGE-CONDUCTANCE MECHANOSENSITIVE CHANNEL"/>
    <property type="match status" value="1"/>
</dbReference>
<dbReference type="Proteomes" id="UP001500782">
    <property type="component" value="Unassembled WGS sequence"/>
</dbReference>
<dbReference type="EMBL" id="BAAADJ010000019">
    <property type="protein sequence ID" value="GAA0327803.1"/>
    <property type="molecule type" value="Genomic_DNA"/>
</dbReference>
<comment type="function">
    <text evidence="9">Channel that opens in response to stretch forces in the membrane lipid bilayer. May participate in the regulation of osmotic pressure changes within the cell.</text>
</comment>
<evidence type="ECO:0000256" key="8">
    <source>
        <dbReference type="ARBA" id="ARBA00023303"/>
    </source>
</evidence>
<proteinExistence type="inferred from homology"/>
<comment type="subunit">
    <text evidence="9">Homopentamer.</text>
</comment>
<dbReference type="InterPro" id="IPR036019">
    <property type="entry name" value="MscL_channel"/>
</dbReference>
<evidence type="ECO:0000313" key="11">
    <source>
        <dbReference type="EMBL" id="GAA0327803.1"/>
    </source>
</evidence>
<reference evidence="11 12" key="1">
    <citation type="journal article" date="2019" name="Int. J. Syst. Evol. Microbiol.">
        <title>The Global Catalogue of Microorganisms (GCM) 10K type strain sequencing project: providing services to taxonomists for standard genome sequencing and annotation.</title>
        <authorList>
            <consortium name="The Broad Institute Genomics Platform"/>
            <consortium name="The Broad Institute Genome Sequencing Center for Infectious Disease"/>
            <person name="Wu L."/>
            <person name="Ma J."/>
        </authorList>
    </citation>
    <scope>NUCLEOTIDE SEQUENCE [LARGE SCALE GENOMIC DNA]</scope>
    <source>
        <strain evidence="11 12">JCM 9731</strain>
    </source>
</reference>
<dbReference type="Pfam" id="PF01741">
    <property type="entry name" value="MscL"/>
    <property type="match status" value="1"/>
</dbReference>